<dbReference type="GO" id="GO:0005886">
    <property type="term" value="C:plasma membrane"/>
    <property type="evidence" value="ECO:0007669"/>
    <property type="project" value="TreeGrafter"/>
</dbReference>
<dbReference type="EMBL" id="CM031811">
    <property type="protein sequence ID" value="KAG6662491.1"/>
    <property type="molecule type" value="Genomic_DNA"/>
</dbReference>
<feature type="compositionally biased region" description="Pro residues" evidence="3">
    <location>
        <begin position="211"/>
        <end position="221"/>
    </location>
</feature>
<dbReference type="InterPro" id="IPR003245">
    <property type="entry name" value="Phytocyanin_dom"/>
</dbReference>
<dbReference type="Proteomes" id="UP000811609">
    <property type="component" value="Chromosome 3"/>
</dbReference>
<evidence type="ECO:0000259" key="4">
    <source>
        <dbReference type="PROSITE" id="PS51485"/>
    </source>
</evidence>
<reference evidence="5" key="1">
    <citation type="submission" date="2020-12" db="EMBL/GenBank/DDBJ databases">
        <title>WGS assembly of Carya illinoinensis cv. Pawnee.</title>
        <authorList>
            <person name="Platts A."/>
            <person name="Shu S."/>
            <person name="Wright S."/>
            <person name="Barry K."/>
            <person name="Edger P."/>
            <person name="Pires J.C."/>
            <person name="Schmutz J."/>
        </authorList>
    </citation>
    <scope>NUCLEOTIDE SEQUENCE</scope>
    <source>
        <tissue evidence="5">Leaf</tissue>
    </source>
</reference>
<organism evidence="5 6">
    <name type="scientific">Carya illinoinensis</name>
    <name type="common">Pecan</name>
    <dbReference type="NCBI Taxonomy" id="32201"/>
    <lineage>
        <taxon>Eukaryota</taxon>
        <taxon>Viridiplantae</taxon>
        <taxon>Streptophyta</taxon>
        <taxon>Embryophyta</taxon>
        <taxon>Tracheophyta</taxon>
        <taxon>Spermatophyta</taxon>
        <taxon>Magnoliopsida</taxon>
        <taxon>eudicotyledons</taxon>
        <taxon>Gunneridae</taxon>
        <taxon>Pentapetalae</taxon>
        <taxon>rosids</taxon>
        <taxon>fabids</taxon>
        <taxon>Fagales</taxon>
        <taxon>Juglandaceae</taxon>
        <taxon>Carya</taxon>
    </lineage>
</organism>
<feature type="compositionally biased region" description="Pro residues" evidence="3">
    <location>
        <begin position="254"/>
        <end position="312"/>
    </location>
</feature>
<evidence type="ECO:0000256" key="2">
    <source>
        <dbReference type="ARBA" id="ARBA00023180"/>
    </source>
</evidence>
<keyword evidence="1" id="KW-1015">Disulfide bond</keyword>
<dbReference type="AlphaFoldDB" id="A0A8T1R8N6"/>
<evidence type="ECO:0000256" key="1">
    <source>
        <dbReference type="ARBA" id="ARBA00023157"/>
    </source>
</evidence>
<proteinExistence type="predicted"/>
<evidence type="ECO:0000313" key="6">
    <source>
        <dbReference type="Proteomes" id="UP000811609"/>
    </source>
</evidence>
<evidence type="ECO:0000313" key="5">
    <source>
        <dbReference type="EMBL" id="KAG6662491.1"/>
    </source>
</evidence>
<protein>
    <recommendedName>
        <fullName evidence="4">Phytocyanin domain-containing protein</fullName>
    </recommendedName>
</protein>
<evidence type="ECO:0000256" key="3">
    <source>
        <dbReference type="SAM" id="MobiDB-lite"/>
    </source>
</evidence>
<gene>
    <name evidence="5" type="ORF">CIPAW_03G246400</name>
</gene>
<dbReference type="InterPro" id="IPR039391">
    <property type="entry name" value="Phytocyanin-like"/>
</dbReference>
<dbReference type="CDD" id="cd13920">
    <property type="entry name" value="Stellacyanin"/>
    <property type="match status" value="1"/>
</dbReference>
<feature type="compositionally biased region" description="Low complexity" evidence="3">
    <location>
        <begin position="242"/>
        <end position="253"/>
    </location>
</feature>
<dbReference type="PANTHER" id="PTHR33021">
    <property type="entry name" value="BLUE COPPER PROTEIN"/>
    <property type="match status" value="1"/>
</dbReference>
<comment type="caution">
    <text evidence="5">The sequence shown here is derived from an EMBL/GenBank/DDBJ whole genome shotgun (WGS) entry which is preliminary data.</text>
</comment>
<dbReference type="PANTHER" id="PTHR33021:SF494">
    <property type="entry name" value="BLUE COPPER PROTEIN"/>
    <property type="match status" value="1"/>
</dbReference>
<dbReference type="Pfam" id="PF02298">
    <property type="entry name" value="Cu_bind_like"/>
    <property type="match status" value="1"/>
</dbReference>
<accession>A0A8T1R8N6</accession>
<dbReference type="GO" id="GO:0009055">
    <property type="term" value="F:electron transfer activity"/>
    <property type="evidence" value="ECO:0007669"/>
    <property type="project" value="InterPro"/>
</dbReference>
<feature type="non-terminal residue" evidence="5">
    <location>
        <position position="312"/>
    </location>
</feature>
<name>A0A8T1R8N6_CARIL</name>
<sequence length="312" mass="32101">MLSTNRVDYKVCTWQPSNATRFLQLRSPSLYKYRDGVVVPPSLTRVNPPLSKRGVYNRARKREQGRPELFYLQNDTAMAKRLDIVFLAVIAVAAFLQSSVAQTSYTVGDALGWTVPPNGPTVYSNWAAGKTFAVGDILVFNYTTGAHDVAKVTKAAFDACTVANPISLKTDGPANETLSEPGEHYYICTVSSHCSLGQKLAINVSAATSPAPQPSTPPPATTPTAPTPSASAPPPSTPSPSPSSATPPSSAAPAPSPTATPPSPTATPPSPAASPPSPAASPPSPTASPPAPPTTPPASSTTPPPSSATSPP</sequence>
<feature type="region of interest" description="Disordered" evidence="3">
    <location>
        <begin position="207"/>
        <end position="312"/>
    </location>
</feature>
<feature type="compositionally biased region" description="Pro residues" evidence="3">
    <location>
        <begin position="231"/>
        <end position="241"/>
    </location>
</feature>
<keyword evidence="2" id="KW-0325">Glycoprotein</keyword>
<keyword evidence="6" id="KW-1185">Reference proteome</keyword>
<dbReference type="FunFam" id="2.60.40.420:FF:000034">
    <property type="entry name" value="Cupredoxin superfamily protein"/>
    <property type="match status" value="1"/>
</dbReference>
<feature type="domain" description="Phytocyanin" evidence="4">
    <location>
        <begin position="103"/>
        <end position="206"/>
    </location>
</feature>
<dbReference type="PROSITE" id="PS51485">
    <property type="entry name" value="PHYTOCYANIN"/>
    <property type="match status" value="1"/>
</dbReference>